<evidence type="ECO:0000313" key="2">
    <source>
        <dbReference type="Proteomes" id="UP000316304"/>
    </source>
</evidence>
<dbReference type="EMBL" id="SJPT01000009">
    <property type="protein sequence ID" value="TWU20171.1"/>
    <property type="molecule type" value="Genomic_DNA"/>
</dbReference>
<organism evidence="1 2">
    <name type="scientific">Novipirellula galeiformis</name>
    <dbReference type="NCBI Taxonomy" id="2528004"/>
    <lineage>
        <taxon>Bacteria</taxon>
        <taxon>Pseudomonadati</taxon>
        <taxon>Planctomycetota</taxon>
        <taxon>Planctomycetia</taxon>
        <taxon>Pirellulales</taxon>
        <taxon>Pirellulaceae</taxon>
        <taxon>Novipirellula</taxon>
    </lineage>
</organism>
<proteinExistence type="predicted"/>
<name>A0A5C6C9M2_9BACT</name>
<comment type="caution">
    <text evidence="1">The sequence shown here is derived from an EMBL/GenBank/DDBJ whole genome shotgun (WGS) entry which is preliminary data.</text>
</comment>
<protein>
    <submittedName>
        <fullName evidence="1">Uncharacterized protein</fullName>
    </submittedName>
</protein>
<keyword evidence="2" id="KW-1185">Reference proteome</keyword>
<reference evidence="1 2" key="1">
    <citation type="submission" date="2019-02" db="EMBL/GenBank/DDBJ databases">
        <title>Deep-cultivation of Planctomycetes and their phenomic and genomic characterization uncovers novel biology.</title>
        <authorList>
            <person name="Wiegand S."/>
            <person name="Jogler M."/>
            <person name="Boedeker C."/>
            <person name="Pinto D."/>
            <person name="Vollmers J."/>
            <person name="Rivas-Marin E."/>
            <person name="Kohn T."/>
            <person name="Peeters S.H."/>
            <person name="Heuer A."/>
            <person name="Rast P."/>
            <person name="Oberbeckmann S."/>
            <person name="Bunk B."/>
            <person name="Jeske O."/>
            <person name="Meyerdierks A."/>
            <person name="Storesund J.E."/>
            <person name="Kallscheuer N."/>
            <person name="Luecker S."/>
            <person name="Lage O.M."/>
            <person name="Pohl T."/>
            <person name="Merkel B.J."/>
            <person name="Hornburger P."/>
            <person name="Mueller R.-W."/>
            <person name="Bruemmer F."/>
            <person name="Labrenz M."/>
            <person name="Spormann A.M."/>
            <person name="Op Den Camp H."/>
            <person name="Overmann J."/>
            <person name="Amann R."/>
            <person name="Jetten M.S.M."/>
            <person name="Mascher T."/>
            <person name="Medema M.H."/>
            <person name="Devos D.P."/>
            <person name="Kaster A.-K."/>
            <person name="Ovreas L."/>
            <person name="Rohde M."/>
            <person name="Galperin M.Y."/>
            <person name="Jogler C."/>
        </authorList>
    </citation>
    <scope>NUCLEOTIDE SEQUENCE [LARGE SCALE GENOMIC DNA]</scope>
    <source>
        <strain evidence="1 2">Pla52o</strain>
    </source>
</reference>
<dbReference type="Proteomes" id="UP000316304">
    <property type="component" value="Unassembled WGS sequence"/>
</dbReference>
<evidence type="ECO:0000313" key="1">
    <source>
        <dbReference type="EMBL" id="TWU20171.1"/>
    </source>
</evidence>
<sequence length="134" mass="14990">MGYDLHITRKENWCDGHGPEITEAEWRHLIDNDPELELDTETRCVMTDGEYVFAAWNGEPGVLGYYSGEITSKHPNDALVDKMVAIADLLGANVQGDDGERYPDAMKSQSVSKKPFWKRLFGSGEPDDARESPS</sequence>
<dbReference type="OrthoDB" id="288669at2"/>
<dbReference type="AlphaFoldDB" id="A0A5C6C9M2"/>
<accession>A0A5C6C9M2</accession>
<dbReference type="RefSeq" id="WP_146596697.1">
    <property type="nucleotide sequence ID" value="NZ_SJPT01000009.1"/>
</dbReference>
<gene>
    <name evidence="1" type="ORF">Pla52o_46860</name>
</gene>